<evidence type="ECO:0000256" key="1">
    <source>
        <dbReference type="SAM" id="Phobius"/>
    </source>
</evidence>
<organism evidence="2 3">
    <name type="scientific">Ascaris lumbricoides</name>
    <name type="common">Giant roundworm</name>
    <dbReference type="NCBI Taxonomy" id="6252"/>
    <lineage>
        <taxon>Eukaryota</taxon>
        <taxon>Metazoa</taxon>
        <taxon>Ecdysozoa</taxon>
        <taxon>Nematoda</taxon>
        <taxon>Chromadorea</taxon>
        <taxon>Rhabditida</taxon>
        <taxon>Spirurina</taxon>
        <taxon>Ascaridomorpha</taxon>
        <taxon>Ascaridoidea</taxon>
        <taxon>Ascarididae</taxon>
        <taxon>Ascaris</taxon>
    </lineage>
</organism>
<name>A0A9J2PWS0_ASCLU</name>
<keyword evidence="1" id="KW-1133">Transmembrane helix</keyword>
<accession>A0A9J2PWS0</accession>
<dbReference type="AlphaFoldDB" id="A0A9J2PWS0"/>
<protein>
    <submittedName>
        <fullName evidence="3">Uncharacterized protein</fullName>
    </submittedName>
</protein>
<keyword evidence="1" id="KW-0472">Membrane</keyword>
<keyword evidence="2" id="KW-1185">Reference proteome</keyword>
<feature type="transmembrane region" description="Helical" evidence="1">
    <location>
        <begin position="96"/>
        <end position="116"/>
    </location>
</feature>
<evidence type="ECO:0000313" key="2">
    <source>
        <dbReference type="Proteomes" id="UP000036681"/>
    </source>
</evidence>
<reference evidence="3" key="1">
    <citation type="submission" date="2023-03" db="UniProtKB">
        <authorList>
            <consortium name="WormBaseParasite"/>
        </authorList>
    </citation>
    <scope>IDENTIFICATION</scope>
</reference>
<feature type="transmembrane region" description="Helical" evidence="1">
    <location>
        <begin position="70"/>
        <end position="90"/>
    </location>
</feature>
<keyword evidence="1" id="KW-0812">Transmembrane</keyword>
<dbReference type="Proteomes" id="UP000036681">
    <property type="component" value="Unplaced"/>
</dbReference>
<feature type="transmembrane region" description="Helical" evidence="1">
    <location>
        <begin position="128"/>
        <end position="146"/>
    </location>
</feature>
<evidence type="ECO:0000313" key="3">
    <source>
        <dbReference type="WBParaSite" id="ALUE_0001437701-mRNA-1"/>
    </source>
</evidence>
<proteinExistence type="predicted"/>
<sequence>MGQFDGIEALCDGQFWADGSFINGSAIPNFTTCFQHTVLVFVPCAFFWLLFPIFLAQLHRIRIKKGYTSLYWSALLCTKFVGISACILLAKRHGMVTSGILHLTWIVFLICGAPEFYACLQRVTTPEVIYLFVFSYFLLLVSYLVIF</sequence>
<dbReference type="WBParaSite" id="ALUE_0001437701-mRNA-1">
    <property type="protein sequence ID" value="ALUE_0001437701-mRNA-1"/>
    <property type="gene ID" value="ALUE_0001437701"/>
</dbReference>
<feature type="transmembrane region" description="Helical" evidence="1">
    <location>
        <begin position="38"/>
        <end position="58"/>
    </location>
</feature>